<reference evidence="2" key="1">
    <citation type="journal article" date="2023" name="Science">
        <title>Genome structures resolve the early diversification of teleost fishes.</title>
        <authorList>
            <person name="Parey E."/>
            <person name="Louis A."/>
            <person name="Montfort J."/>
            <person name="Bouchez O."/>
            <person name="Roques C."/>
            <person name="Iampietro C."/>
            <person name="Lluch J."/>
            <person name="Castinel A."/>
            <person name="Donnadieu C."/>
            <person name="Desvignes T."/>
            <person name="Floi Bucao C."/>
            <person name="Jouanno E."/>
            <person name="Wen M."/>
            <person name="Mejri S."/>
            <person name="Dirks R."/>
            <person name="Jansen H."/>
            <person name="Henkel C."/>
            <person name="Chen W.J."/>
            <person name="Zahm M."/>
            <person name="Cabau C."/>
            <person name="Klopp C."/>
            <person name="Thompson A.W."/>
            <person name="Robinson-Rechavi M."/>
            <person name="Braasch I."/>
            <person name="Lecointre G."/>
            <person name="Bobe J."/>
            <person name="Postlethwait J.H."/>
            <person name="Berthelot C."/>
            <person name="Roest Crollius H."/>
            <person name="Guiguen Y."/>
        </authorList>
    </citation>
    <scope>NUCLEOTIDE SEQUENCE</scope>
    <source>
        <strain evidence="2">NC1722</strain>
    </source>
</reference>
<dbReference type="EMBL" id="JAINUG010000136">
    <property type="protein sequence ID" value="KAJ8393505.1"/>
    <property type="molecule type" value="Genomic_DNA"/>
</dbReference>
<dbReference type="AlphaFoldDB" id="A0AAD7S034"/>
<feature type="compositionally biased region" description="Basic and acidic residues" evidence="1">
    <location>
        <begin position="153"/>
        <end position="163"/>
    </location>
</feature>
<feature type="region of interest" description="Disordered" evidence="1">
    <location>
        <begin position="143"/>
        <end position="163"/>
    </location>
</feature>
<name>A0AAD7S034_9TELE</name>
<dbReference type="Proteomes" id="UP001221898">
    <property type="component" value="Unassembled WGS sequence"/>
</dbReference>
<evidence type="ECO:0000313" key="2">
    <source>
        <dbReference type="EMBL" id="KAJ8393505.1"/>
    </source>
</evidence>
<sequence>MPGGEQIPLLVTEPIQSLGRQYTAELSDKQMGKTIQKQLSDGLARIDRSQLPGKYKVWCYQFTLYQRVMWPLKMCQIPSSTASLFGRNILQVPLQSISLCYKQGKTRLVQELRESTNQLVRCADAQVRNGRKWKAQGEVDQAISRLQQGQPENGKEGARKAPA</sequence>
<protein>
    <submittedName>
        <fullName evidence="2">Uncharacterized protein</fullName>
    </submittedName>
</protein>
<proteinExistence type="predicted"/>
<evidence type="ECO:0000313" key="3">
    <source>
        <dbReference type="Proteomes" id="UP001221898"/>
    </source>
</evidence>
<gene>
    <name evidence="2" type="ORF">AAFF_G00059780</name>
</gene>
<comment type="caution">
    <text evidence="2">The sequence shown here is derived from an EMBL/GenBank/DDBJ whole genome shotgun (WGS) entry which is preliminary data.</text>
</comment>
<organism evidence="2 3">
    <name type="scientific">Aldrovandia affinis</name>
    <dbReference type="NCBI Taxonomy" id="143900"/>
    <lineage>
        <taxon>Eukaryota</taxon>
        <taxon>Metazoa</taxon>
        <taxon>Chordata</taxon>
        <taxon>Craniata</taxon>
        <taxon>Vertebrata</taxon>
        <taxon>Euteleostomi</taxon>
        <taxon>Actinopterygii</taxon>
        <taxon>Neopterygii</taxon>
        <taxon>Teleostei</taxon>
        <taxon>Notacanthiformes</taxon>
        <taxon>Halosauridae</taxon>
        <taxon>Aldrovandia</taxon>
    </lineage>
</organism>
<keyword evidence="3" id="KW-1185">Reference proteome</keyword>
<evidence type="ECO:0000256" key="1">
    <source>
        <dbReference type="SAM" id="MobiDB-lite"/>
    </source>
</evidence>
<accession>A0AAD7S034</accession>